<keyword evidence="2" id="KW-1185">Reference proteome</keyword>
<organism evidence="1 2">
    <name type="scientific">Triticum urartu</name>
    <name type="common">Red wild einkorn</name>
    <name type="synonym">Crithodium urartu</name>
    <dbReference type="NCBI Taxonomy" id="4572"/>
    <lineage>
        <taxon>Eukaryota</taxon>
        <taxon>Viridiplantae</taxon>
        <taxon>Streptophyta</taxon>
        <taxon>Embryophyta</taxon>
        <taxon>Tracheophyta</taxon>
        <taxon>Spermatophyta</taxon>
        <taxon>Magnoliopsida</taxon>
        <taxon>Liliopsida</taxon>
        <taxon>Poales</taxon>
        <taxon>Poaceae</taxon>
        <taxon>BOP clade</taxon>
        <taxon>Pooideae</taxon>
        <taxon>Triticodae</taxon>
        <taxon>Triticeae</taxon>
        <taxon>Triticinae</taxon>
        <taxon>Triticum</taxon>
    </lineage>
</organism>
<dbReference type="Gramene" id="TuG1812G0100003200.01.T01">
    <property type="protein sequence ID" value="TuG1812G0100003200.01.T01.cds470394"/>
    <property type="gene ID" value="TuG1812G0100003200.01"/>
</dbReference>
<protein>
    <submittedName>
        <fullName evidence="1">Uncharacterized protein</fullName>
    </submittedName>
</protein>
<sequence>MPLLMTDFPSDAKLENRCSSAWIF</sequence>
<dbReference type="AlphaFoldDB" id="A0A8R7K2E1"/>
<reference evidence="2" key="1">
    <citation type="journal article" date="2013" name="Nature">
        <title>Draft genome of the wheat A-genome progenitor Triticum urartu.</title>
        <authorList>
            <person name="Ling H.Q."/>
            <person name="Zhao S."/>
            <person name="Liu D."/>
            <person name="Wang J."/>
            <person name="Sun H."/>
            <person name="Zhang C."/>
            <person name="Fan H."/>
            <person name="Li D."/>
            <person name="Dong L."/>
            <person name="Tao Y."/>
            <person name="Gao C."/>
            <person name="Wu H."/>
            <person name="Li Y."/>
            <person name="Cui Y."/>
            <person name="Guo X."/>
            <person name="Zheng S."/>
            <person name="Wang B."/>
            <person name="Yu K."/>
            <person name="Liang Q."/>
            <person name="Yang W."/>
            <person name="Lou X."/>
            <person name="Chen J."/>
            <person name="Feng M."/>
            <person name="Jian J."/>
            <person name="Zhang X."/>
            <person name="Luo G."/>
            <person name="Jiang Y."/>
            <person name="Liu J."/>
            <person name="Wang Z."/>
            <person name="Sha Y."/>
            <person name="Zhang B."/>
            <person name="Wu H."/>
            <person name="Tang D."/>
            <person name="Shen Q."/>
            <person name="Xue P."/>
            <person name="Zou S."/>
            <person name="Wang X."/>
            <person name="Liu X."/>
            <person name="Wang F."/>
            <person name="Yang Y."/>
            <person name="An X."/>
            <person name="Dong Z."/>
            <person name="Zhang K."/>
            <person name="Zhang X."/>
            <person name="Luo M.C."/>
            <person name="Dvorak J."/>
            <person name="Tong Y."/>
            <person name="Wang J."/>
            <person name="Yang H."/>
            <person name="Li Z."/>
            <person name="Wang D."/>
            <person name="Zhang A."/>
            <person name="Wang J."/>
        </authorList>
    </citation>
    <scope>NUCLEOTIDE SEQUENCE</scope>
    <source>
        <strain evidence="2">cv. G1812</strain>
    </source>
</reference>
<proteinExistence type="predicted"/>
<evidence type="ECO:0000313" key="2">
    <source>
        <dbReference type="Proteomes" id="UP000015106"/>
    </source>
</evidence>
<name>A0A8R7K2E1_TRIUA</name>
<reference evidence="1" key="3">
    <citation type="submission" date="2022-06" db="UniProtKB">
        <authorList>
            <consortium name="EnsemblPlants"/>
        </authorList>
    </citation>
    <scope>IDENTIFICATION</scope>
</reference>
<accession>A0A8R7K2E1</accession>
<dbReference type="Proteomes" id="UP000015106">
    <property type="component" value="Chromosome 1"/>
</dbReference>
<dbReference type="EnsemblPlants" id="TuG1812G0100003200.01.T01">
    <property type="protein sequence ID" value="TuG1812G0100003200.01.T01.cds470394"/>
    <property type="gene ID" value="TuG1812G0100003200.01"/>
</dbReference>
<evidence type="ECO:0000313" key="1">
    <source>
        <dbReference type="EnsemblPlants" id="TuG1812G0100003200.01.T01.cds470394"/>
    </source>
</evidence>
<reference evidence="1" key="2">
    <citation type="submission" date="2018-03" db="EMBL/GenBank/DDBJ databases">
        <title>The Triticum urartu genome reveals the dynamic nature of wheat genome evolution.</title>
        <authorList>
            <person name="Ling H."/>
            <person name="Ma B."/>
            <person name="Shi X."/>
            <person name="Liu H."/>
            <person name="Dong L."/>
            <person name="Sun H."/>
            <person name="Cao Y."/>
            <person name="Gao Q."/>
            <person name="Zheng S."/>
            <person name="Li Y."/>
            <person name="Yu Y."/>
            <person name="Du H."/>
            <person name="Qi M."/>
            <person name="Li Y."/>
            <person name="Yu H."/>
            <person name="Cui Y."/>
            <person name="Wang N."/>
            <person name="Chen C."/>
            <person name="Wu H."/>
            <person name="Zhao Y."/>
            <person name="Zhang J."/>
            <person name="Li Y."/>
            <person name="Zhou W."/>
            <person name="Zhang B."/>
            <person name="Hu W."/>
            <person name="Eijk M."/>
            <person name="Tang J."/>
            <person name="Witsenboer H."/>
            <person name="Zhao S."/>
            <person name="Li Z."/>
            <person name="Zhang A."/>
            <person name="Wang D."/>
            <person name="Liang C."/>
        </authorList>
    </citation>
    <scope>NUCLEOTIDE SEQUENCE [LARGE SCALE GENOMIC DNA]</scope>
    <source>
        <strain evidence="1">cv. G1812</strain>
    </source>
</reference>